<evidence type="ECO:0008006" key="3">
    <source>
        <dbReference type="Google" id="ProtNLM"/>
    </source>
</evidence>
<sequence length="79" mass="8559">MTSPIDSQPLQITCSGCGKDFFKAVGDVKRDGQAICPRCGHTVKLDEAGEKTIVSAEQELVDLEAKARSVFENLFKSGR</sequence>
<dbReference type="EMBL" id="FNYQ01000128">
    <property type="protein sequence ID" value="SEJ53046.1"/>
    <property type="molecule type" value="Genomic_DNA"/>
</dbReference>
<evidence type="ECO:0000313" key="1">
    <source>
        <dbReference type="EMBL" id="SEJ53046.1"/>
    </source>
</evidence>
<dbReference type="Proteomes" id="UP000199250">
    <property type="component" value="Unassembled WGS sequence"/>
</dbReference>
<organism evidence="1 2">
    <name type="scientific">Azotobacter beijerinckii</name>
    <dbReference type="NCBI Taxonomy" id="170623"/>
    <lineage>
        <taxon>Bacteria</taxon>
        <taxon>Pseudomonadati</taxon>
        <taxon>Pseudomonadota</taxon>
        <taxon>Gammaproteobacteria</taxon>
        <taxon>Pseudomonadales</taxon>
        <taxon>Pseudomonadaceae</taxon>
        <taxon>Azotobacter</taxon>
    </lineage>
</organism>
<gene>
    <name evidence="1" type="ORF">SAMN04244572_04360</name>
</gene>
<reference evidence="1 2" key="1">
    <citation type="submission" date="2016-10" db="EMBL/GenBank/DDBJ databases">
        <authorList>
            <person name="de Groot N.N."/>
        </authorList>
    </citation>
    <scope>NUCLEOTIDE SEQUENCE [LARGE SCALE GENOMIC DNA]</scope>
    <source>
        <strain evidence="1 2">DSM 373</strain>
    </source>
</reference>
<name>A0A1H6ZK14_9GAMM</name>
<accession>A0A1H6ZK14</accession>
<protein>
    <recommendedName>
        <fullName evidence="3">MJ0042 family finger-like domain-containing protein</fullName>
    </recommendedName>
</protein>
<dbReference type="AlphaFoldDB" id="A0A1H6ZK14"/>
<evidence type="ECO:0000313" key="2">
    <source>
        <dbReference type="Proteomes" id="UP000199250"/>
    </source>
</evidence>
<proteinExistence type="predicted"/>